<feature type="compositionally biased region" description="Basic and acidic residues" evidence="1">
    <location>
        <begin position="151"/>
        <end position="162"/>
    </location>
</feature>
<keyword evidence="3" id="KW-1185">Reference proteome</keyword>
<dbReference type="AlphaFoldDB" id="A0A0P0VUA0"/>
<dbReference type="InParanoid" id="A0A0P0VUA0"/>
<dbReference type="Gramene" id="Os03t0197175-00">
    <property type="protein sequence ID" value="Os03t0197175-00"/>
    <property type="gene ID" value="Os03g0197175"/>
</dbReference>
<reference evidence="3" key="1">
    <citation type="journal article" date="2005" name="Nature">
        <title>The map-based sequence of the rice genome.</title>
        <authorList>
            <consortium name="International rice genome sequencing project (IRGSP)"/>
            <person name="Matsumoto T."/>
            <person name="Wu J."/>
            <person name="Kanamori H."/>
            <person name="Katayose Y."/>
            <person name="Fujisawa M."/>
            <person name="Namiki N."/>
            <person name="Mizuno H."/>
            <person name="Yamamoto K."/>
            <person name="Antonio B.A."/>
            <person name="Baba T."/>
            <person name="Sakata K."/>
            <person name="Nagamura Y."/>
            <person name="Aoki H."/>
            <person name="Arikawa K."/>
            <person name="Arita K."/>
            <person name="Bito T."/>
            <person name="Chiden Y."/>
            <person name="Fujitsuka N."/>
            <person name="Fukunaka R."/>
            <person name="Hamada M."/>
            <person name="Harada C."/>
            <person name="Hayashi A."/>
            <person name="Hijishita S."/>
            <person name="Honda M."/>
            <person name="Hosokawa S."/>
            <person name="Ichikawa Y."/>
            <person name="Idonuma A."/>
            <person name="Iijima M."/>
            <person name="Ikeda M."/>
            <person name="Ikeno M."/>
            <person name="Ito K."/>
            <person name="Ito S."/>
            <person name="Ito T."/>
            <person name="Ito Y."/>
            <person name="Ito Y."/>
            <person name="Iwabuchi A."/>
            <person name="Kamiya K."/>
            <person name="Karasawa W."/>
            <person name="Kurita K."/>
            <person name="Katagiri S."/>
            <person name="Kikuta A."/>
            <person name="Kobayashi H."/>
            <person name="Kobayashi N."/>
            <person name="Machita K."/>
            <person name="Maehara T."/>
            <person name="Masukawa M."/>
            <person name="Mizubayashi T."/>
            <person name="Mukai Y."/>
            <person name="Nagasaki H."/>
            <person name="Nagata Y."/>
            <person name="Naito S."/>
            <person name="Nakashima M."/>
            <person name="Nakama Y."/>
            <person name="Nakamichi Y."/>
            <person name="Nakamura M."/>
            <person name="Meguro A."/>
            <person name="Negishi M."/>
            <person name="Ohta I."/>
            <person name="Ohta T."/>
            <person name="Okamoto M."/>
            <person name="Ono N."/>
            <person name="Saji S."/>
            <person name="Sakaguchi M."/>
            <person name="Sakai K."/>
            <person name="Shibata M."/>
            <person name="Shimokawa T."/>
            <person name="Song J."/>
            <person name="Takazaki Y."/>
            <person name="Terasawa K."/>
            <person name="Tsugane M."/>
            <person name="Tsuji K."/>
            <person name="Ueda S."/>
            <person name="Waki K."/>
            <person name="Yamagata H."/>
            <person name="Yamamoto M."/>
            <person name="Yamamoto S."/>
            <person name="Yamane H."/>
            <person name="Yoshiki S."/>
            <person name="Yoshihara R."/>
            <person name="Yukawa K."/>
            <person name="Zhong H."/>
            <person name="Yano M."/>
            <person name="Yuan Q."/>
            <person name="Ouyang S."/>
            <person name="Liu J."/>
            <person name="Jones K.M."/>
            <person name="Gansberger K."/>
            <person name="Moffat K."/>
            <person name="Hill J."/>
            <person name="Bera J."/>
            <person name="Fadrosh D."/>
            <person name="Jin S."/>
            <person name="Johri S."/>
            <person name="Kim M."/>
            <person name="Overton L."/>
            <person name="Reardon M."/>
            <person name="Tsitrin T."/>
            <person name="Vuong H."/>
            <person name="Weaver B."/>
            <person name="Ciecko A."/>
            <person name="Tallon L."/>
            <person name="Jackson J."/>
            <person name="Pai G."/>
            <person name="Aken S.V."/>
            <person name="Utterback T."/>
            <person name="Reidmuller S."/>
            <person name="Feldblyum T."/>
            <person name="Hsiao J."/>
            <person name="Zismann V."/>
            <person name="Iobst S."/>
            <person name="de Vazeille A.R."/>
            <person name="Buell C.R."/>
            <person name="Ying K."/>
            <person name="Li Y."/>
            <person name="Lu T."/>
            <person name="Huang Y."/>
            <person name="Zhao Q."/>
            <person name="Feng Q."/>
            <person name="Zhang L."/>
            <person name="Zhu J."/>
            <person name="Weng Q."/>
            <person name="Mu J."/>
            <person name="Lu Y."/>
            <person name="Fan D."/>
            <person name="Liu Y."/>
            <person name="Guan J."/>
            <person name="Zhang Y."/>
            <person name="Yu S."/>
            <person name="Liu X."/>
            <person name="Zhang Y."/>
            <person name="Hong G."/>
            <person name="Han B."/>
            <person name="Choisne N."/>
            <person name="Demange N."/>
            <person name="Orjeda G."/>
            <person name="Samain S."/>
            <person name="Cattolico L."/>
            <person name="Pelletier E."/>
            <person name="Couloux A."/>
            <person name="Segurens B."/>
            <person name="Wincker P."/>
            <person name="D'Hont A."/>
            <person name="Scarpelli C."/>
            <person name="Weissenbach J."/>
            <person name="Salanoubat M."/>
            <person name="Quetier F."/>
            <person name="Yu Y."/>
            <person name="Kim H.R."/>
            <person name="Rambo T."/>
            <person name="Currie J."/>
            <person name="Collura K."/>
            <person name="Luo M."/>
            <person name="Yang T."/>
            <person name="Ammiraju J.S.S."/>
            <person name="Engler F."/>
            <person name="Soderlund C."/>
            <person name="Wing R.A."/>
            <person name="Palmer L.E."/>
            <person name="de la Bastide M."/>
            <person name="Spiegel L."/>
            <person name="Nascimento L."/>
            <person name="Zutavern T."/>
            <person name="O'Shaughnessy A."/>
            <person name="Dike S."/>
            <person name="Dedhia N."/>
            <person name="Preston R."/>
            <person name="Balija V."/>
            <person name="McCombie W.R."/>
            <person name="Chow T."/>
            <person name="Chen H."/>
            <person name="Chung M."/>
            <person name="Chen C."/>
            <person name="Shaw J."/>
            <person name="Wu H."/>
            <person name="Hsiao K."/>
            <person name="Chao Y."/>
            <person name="Chu M."/>
            <person name="Cheng C."/>
            <person name="Hour A."/>
            <person name="Lee P."/>
            <person name="Lin S."/>
            <person name="Lin Y."/>
            <person name="Liou J."/>
            <person name="Liu S."/>
            <person name="Hsing Y."/>
            <person name="Raghuvanshi S."/>
            <person name="Mohanty A."/>
            <person name="Bharti A.K."/>
            <person name="Gaur A."/>
            <person name="Gupta V."/>
            <person name="Kumar D."/>
            <person name="Ravi V."/>
            <person name="Vij S."/>
            <person name="Kapur A."/>
            <person name="Khurana P."/>
            <person name="Khurana P."/>
            <person name="Khurana J.P."/>
            <person name="Tyagi A.K."/>
            <person name="Gaikwad K."/>
            <person name="Singh A."/>
            <person name="Dalal V."/>
            <person name="Srivastava S."/>
            <person name="Dixit A."/>
            <person name="Pal A.K."/>
            <person name="Ghazi I.A."/>
            <person name="Yadav M."/>
            <person name="Pandit A."/>
            <person name="Bhargava A."/>
            <person name="Sureshbabu K."/>
            <person name="Batra K."/>
            <person name="Sharma T.R."/>
            <person name="Mohapatra T."/>
            <person name="Singh N.K."/>
            <person name="Messing J."/>
            <person name="Nelson A.B."/>
            <person name="Fuks G."/>
            <person name="Kavchok S."/>
            <person name="Keizer G."/>
            <person name="Linton E."/>
            <person name="Llaca V."/>
            <person name="Song R."/>
            <person name="Tanyolac B."/>
            <person name="Young S."/>
            <person name="Ho-Il K."/>
            <person name="Hahn J.H."/>
            <person name="Sangsakoo G."/>
            <person name="Vanavichit A."/>
            <person name="de Mattos Luiz.A.T."/>
            <person name="Zimmer P.D."/>
            <person name="Malone G."/>
            <person name="Dellagostin O."/>
            <person name="de Oliveira A.C."/>
            <person name="Bevan M."/>
            <person name="Bancroft I."/>
            <person name="Minx P."/>
            <person name="Cordum H."/>
            <person name="Wilson R."/>
            <person name="Cheng Z."/>
            <person name="Jin W."/>
            <person name="Jiang J."/>
            <person name="Leong S.A."/>
            <person name="Iwama H."/>
            <person name="Gojobori T."/>
            <person name="Itoh T."/>
            <person name="Niimura Y."/>
            <person name="Fujii Y."/>
            <person name="Habara T."/>
            <person name="Sakai H."/>
            <person name="Sato Y."/>
            <person name="Wilson G."/>
            <person name="Kumar K."/>
            <person name="McCouch S."/>
            <person name="Juretic N."/>
            <person name="Hoen D."/>
            <person name="Wright S."/>
            <person name="Bruskiewich R."/>
            <person name="Bureau T."/>
            <person name="Miyao A."/>
            <person name="Hirochika H."/>
            <person name="Nishikawa T."/>
            <person name="Kadowaki K."/>
            <person name="Sugiura M."/>
            <person name="Burr B."/>
            <person name="Sasaki T."/>
        </authorList>
    </citation>
    <scope>NUCLEOTIDE SEQUENCE [LARGE SCALE GENOMIC DNA]</scope>
    <source>
        <strain evidence="3">cv. Nipponbare</strain>
    </source>
</reference>
<feature type="region of interest" description="Disordered" evidence="1">
    <location>
        <begin position="16"/>
        <end position="173"/>
    </location>
</feature>
<feature type="compositionally biased region" description="Basic and acidic residues" evidence="1">
    <location>
        <begin position="118"/>
        <end position="144"/>
    </location>
</feature>
<dbReference type="EMBL" id="AP014959">
    <property type="protein sequence ID" value="BAS82780.1"/>
    <property type="molecule type" value="Genomic_DNA"/>
</dbReference>
<name>A0A0P0VUA0_ORYSJ</name>
<feature type="compositionally biased region" description="Basic and acidic residues" evidence="1">
    <location>
        <begin position="46"/>
        <end position="107"/>
    </location>
</feature>
<sequence length="308" mass="33752">FIAAEEFDGVLQAPALRLRQEEEHEHPPGRSYAGVEVEAPGEGDGLVERDEGHADGAAHDPVHRRAERASLRAQPQREDLRAVHPRDRAHPDGEGRHEHQHHRDAQTHQRRRLALRAVLDHVQRRGQRDERDHHPAGAGEEQRPPADAVEEERGHEDEERLAGAHRHGGSDGVGVGVEARVVEHPRAVQHDGVDAGGLLEELEAEAGDEYAAHGRRRAEQQVPPDTLAVGAPALVDDGYNFVLVGDPFGDADRVLDVREPLLGLGRRVGGLLEDTSRVADAPLHDEPPRRLRHGEDAHGEEGGRHGAD</sequence>
<feature type="region of interest" description="Disordered" evidence="1">
    <location>
        <begin position="273"/>
        <end position="308"/>
    </location>
</feature>
<protein>
    <submittedName>
        <fullName evidence="2">Os03g0197175 protein</fullName>
    </submittedName>
</protein>
<reference evidence="2 3" key="2">
    <citation type="journal article" date="2013" name="Plant Cell Physiol.">
        <title>Rice Annotation Project Database (RAP-DB): an integrative and interactive database for rice genomics.</title>
        <authorList>
            <person name="Sakai H."/>
            <person name="Lee S.S."/>
            <person name="Tanaka T."/>
            <person name="Numa H."/>
            <person name="Kim J."/>
            <person name="Kawahara Y."/>
            <person name="Wakimoto H."/>
            <person name="Yang C.C."/>
            <person name="Iwamoto M."/>
            <person name="Abe T."/>
            <person name="Yamada Y."/>
            <person name="Muto A."/>
            <person name="Inokuchi H."/>
            <person name="Ikemura T."/>
            <person name="Matsumoto T."/>
            <person name="Sasaki T."/>
            <person name="Itoh T."/>
        </authorList>
    </citation>
    <scope>NUCLEOTIDE SEQUENCE [LARGE SCALE GENOMIC DNA]</scope>
    <source>
        <strain evidence="3">cv. Nipponbare</strain>
    </source>
</reference>
<dbReference type="eggNOG" id="ENOG502R3JG">
    <property type="taxonomic scope" value="Eukaryota"/>
</dbReference>
<proteinExistence type="predicted"/>
<feature type="non-terminal residue" evidence="2">
    <location>
        <position position="1"/>
    </location>
</feature>
<evidence type="ECO:0000256" key="1">
    <source>
        <dbReference type="SAM" id="MobiDB-lite"/>
    </source>
</evidence>
<reference evidence="2 3" key="3">
    <citation type="journal article" date="2013" name="Rice">
        <title>Improvement of the Oryza sativa Nipponbare reference genome using next generation sequence and optical map data.</title>
        <authorList>
            <person name="Kawahara Y."/>
            <person name="de la Bastide M."/>
            <person name="Hamilton J.P."/>
            <person name="Kanamori H."/>
            <person name="McCombie W.R."/>
            <person name="Ouyang S."/>
            <person name="Schwartz D.C."/>
            <person name="Tanaka T."/>
            <person name="Wu J."/>
            <person name="Zhou S."/>
            <person name="Childs K.L."/>
            <person name="Davidson R.M."/>
            <person name="Lin H."/>
            <person name="Quesada-Ocampo L."/>
            <person name="Vaillancourt B."/>
            <person name="Sakai H."/>
            <person name="Lee S.S."/>
            <person name="Kim J."/>
            <person name="Numa H."/>
            <person name="Itoh T."/>
            <person name="Buell C.R."/>
            <person name="Matsumoto T."/>
        </authorList>
    </citation>
    <scope>NUCLEOTIDE SEQUENCE [LARGE SCALE GENOMIC DNA]</scope>
    <source>
        <strain evidence="3">cv. Nipponbare</strain>
    </source>
</reference>
<dbReference type="Proteomes" id="UP000059680">
    <property type="component" value="Chromosome 3"/>
</dbReference>
<dbReference type="FunCoup" id="A0A0P0VUA0">
    <property type="interactions" value="10"/>
</dbReference>
<feature type="compositionally biased region" description="Basic and acidic residues" evidence="1">
    <location>
        <begin position="274"/>
        <end position="308"/>
    </location>
</feature>
<evidence type="ECO:0000313" key="2">
    <source>
        <dbReference type="EMBL" id="BAS82780.1"/>
    </source>
</evidence>
<dbReference type="PaxDb" id="39947-A0A0P0VUA0"/>
<accession>A0A0P0VUA0</accession>
<gene>
    <name evidence="2" type="ordered locus">Os03g0197175</name>
    <name evidence="2" type="ORF">OSNPB_030197175</name>
</gene>
<feature type="compositionally biased region" description="Basic and acidic residues" evidence="1">
    <location>
        <begin position="18"/>
        <end position="28"/>
    </location>
</feature>
<organism evidence="2 3">
    <name type="scientific">Oryza sativa subsp. japonica</name>
    <name type="common">Rice</name>
    <dbReference type="NCBI Taxonomy" id="39947"/>
    <lineage>
        <taxon>Eukaryota</taxon>
        <taxon>Viridiplantae</taxon>
        <taxon>Streptophyta</taxon>
        <taxon>Embryophyta</taxon>
        <taxon>Tracheophyta</taxon>
        <taxon>Spermatophyta</taxon>
        <taxon>Magnoliopsida</taxon>
        <taxon>Liliopsida</taxon>
        <taxon>Poales</taxon>
        <taxon>Poaceae</taxon>
        <taxon>BOP clade</taxon>
        <taxon>Oryzoideae</taxon>
        <taxon>Oryzeae</taxon>
        <taxon>Oryzinae</taxon>
        <taxon>Oryza</taxon>
        <taxon>Oryza sativa</taxon>
    </lineage>
</organism>
<evidence type="ECO:0000313" key="3">
    <source>
        <dbReference type="Proteomes" id="UP000059680"/>
    </source>
</evidence>
<dbReference type="OMA" id="GDEYAAH"/>